<dbReference type="SMART" id="SM00267">
    <property type="entry name" value="GGDEF"/>
    <property type="match status" value="1"/>
</dbReference>
<dbReference type="Proteomes" id="UP001202281">
    <property type="component" value="Unassembled WGS sequence"/>
</dbReference>
<dbReference type="InterPro" id="IPR050469">
    <property type="entry name" value="Diguanylate_Cyclase"/>
</dbReference>
<dbReference type="InterPro" id="IPR029787">
    <property type="entry name" value="Nucleotide_cyclase"/>
</dbReference>
<dbReference type="EC" id="2.7.7.65" evidence="2"/>
<dbReference type="GO" id="GO:0052621">
    <property type="term" value="F:diguanylate cyclase activity"/>
    <property type="evidence" value="ECO:0007669"/>
    <property type="project" value="UniProtKB-EC"/>
</dbReference>
<accession>A0ABT0BV84</accession>
<feature type="transmembrane region" description="Helical" evidence="8">
    <location>
        <begin position="20"/>
        <end position="39"/>
    </location>
</feature>
<feature type="transmembrane region" description="Helical" evidence="8">
    <location>
        <begin position="199"/>
        <end position="216"/>
    </location>
</feature>
<dbReference type="PROSITE" id="PS50887">
    <property type="entry name" value="GGDEF"/>
    <property type="match status" value="1"/>
</dbReference>
<dbReference type="PANTHER" id="PTHR45138:SF9">
    <property type="entry name" value="DIGUANYLATE CYCLASE DGCM-RELATED"/>
    <property type="match status" value="1"/>
</dbReference>
<dbReference type="SUPFAM" id="SSF55073">
    <property type="entry name" value="Nucleotide cyclase"/>
    <property type="match status" value="1"/>
</dbReference>
<dbReference type="Gene3D" id="3.30.450.20">
    <property type="entry name" value="PAS domain"/>
    <property type="match status" value="1"/>
</dbReference>
<comment type="subcellular location">
    <subcellularLocation>
        <location evidence="1">Cell membrane</location>
        <topology evidence="1">Multi-pass membrane protein</topology>
    </subcellularLocation>
</comment>
<keyword evidence="11" id="KW-0548">Nucleotidyltransferase</keyword>
<dbReference type="EMBL" id="JALHLG010000038">
    <property type="protein sequence ID" value="MCJ2188549.1"/>
    <property type="molecule type" value="Genomic_DNA"/>
</dbReference>
<keyword evidence="12" id="KW-1185">Reference proteome</keyword>
<dbReference type="PROSITE" id="PS50112">
    <property type="entry name" value="PAS"/>
    <property type="match status" value="1"/>
</dbReference>
<feature type="domain" description="PAS" evidence="9">
    <location>
        <begin position="310"/>
        <end position="355"/>
    </location>
</feature>
<evidence type="ECO:0000256" key="1">
    <source>
        <dbReference type="ARBA" id="ARBA00004651"/>
    </source>
</evidence>
<name>A0ABT0BV84_9SPHN</name>
<keyword evidence="6 8" id="KW-0472">Membrane</keyword>
<organism evidence="11 12">
    <name type="scientific">Novosphingobium beihaiensis</name>
    <dbReference type="NCBI Taxonomy" id="2930389"/>
    <lineage>
        <taxon>Bacteria</taxon>
        <taxon>Pseudomonadati</taxon>
        <taxon>Pseudomonadota</taxon>
        <taxon>Alphaproteobacteria</taxon>
        <taxon>Sphingomonadales</taxon>
        <taxon>Sphingomonadaceae</taxon>
        <taxon>Novosphingobium</taxon>
    </lineage>
</organism>
<dbReference type="SUPFAM" id="SSF55785">
    <property type="entry name" value="PYP-like sensor domain (PAS domain)"/>
    <property type="match status" value="1"/>
</dbReference>
<feature type="transmembrane region" description="Helical" evidence="8">
    <location>
        <begin position="161"/>
        <end position="178"/>
    </location>
</feature>
<dbReference type="SMART" id="SM00091">
    <property type="entry name" value="PAS"/>
    <property type="match status" value="1"/>
</dbReference>
<feature type="domain" description="GGDEF" evidence="10">
    <location>
        <begin position="459"/>
        <end position="590"/>
    </location>
</feature>
<dbReference type="NCBIfam" id="TIGR00254">
    <property type="entry name" value="GGDEF"/>
    <property type="match status" value="1"/>
</dbReference>
<dbReference type="CDD" id="cd00130">
    <property type="entry name" value="PAS"/>
    <property type="match status" value="1"/>
</dbReference>
<keyword evidence="5 8" id="KW-1133">Transmembrane helix</keyword>
<evidence type="ECO:0000256" key="3">
    <source>
        <dbReference type="ARBA" id="ARBA00022475"/>
    </source>
</evidence>
<evidence type="ECO:0000256" key="4">
    <source>
        <dbReference type="ARBA" id="ARBA00022692"/>
    </source>
</evidence>
<protein>
    <recommendedName>
        <fullName evidence="2">diguanylate cyclase</fullName>
        <ecNumber evidence="2">2.7.7.65</ecNumber>
    </recommendedName>
</protein>
<reference evidence="11 12" key="1">
    <citation type="submission" date="2022-04" db="EMBL/GenBank/DDBJ databases">
        <title>Identification of a novel bacterium isolated from mangrove sediments.</title>
        <authorList>
            <person name="Pan X."/>
        </authorList>
    </citation>
    <scope>NUCLEOTIDE SEQUENCE [LARGE SCALE GENOMIC DNA]</scope>
    <source>
        <strain evidence="11 12">B2638</strain>
    </source>
</reference>
<dbReference type="InterPro" id="IPR000160">
    <property type="entry name" value="GGDEF_dom"/>
</dbReference>
<sequence length="590" mass="63154">MDKAADLFKRIAHSASLKAALIGATGYFLLAAATIRLTSDGRNHATVWPADAMILALLLASPRQRWPAIILAGWAGNFVANGATRGWMAGLLLYGAINMAQTVMAAVLLQRSDSGNELLANTRSSLHFLLSAGILAPALGALLGSLASLANYGEPLGPSFLRWYASNALGLLIVTPFLKSLLDGGYLRCYTERNWLERAEALGLHATHIALTAAVFSQNTMPLLFLPICSLLLLSFRLGRLGTQAGVIIIALIGGISAFRGLGPITLMHQAPEFDAFFFQIYLAILLCTALPVAATVSANTEALTKLAEREEALHLIMSNSPDGIISLDRGGICRWADGRIEDYLGVEPADLLGKPLGEIAGRTGVRFPILPGPADGQEQTTAEFTPKLRPDITLEASAGIVEHEGVRLGTIVTLRDVSARKAREVAISKMAETDDLTGALNRKGFRQRFDEAVKDVTRPVSLALIDVDHFKSINDTFGHAIGDAVLQEVVARIKANTRSTDIVGRLGGDEFAIVFDGDISIAKAACERLTDSFRLTPVFEQRNIHLNASISCGVAELHPSMSRGQFFDAADLALYNAKHQGRGCVRAAA</sequence>
<evidence type="ECO:0000256" key="5">
    <source>
        <dbReference type="ARBA" id="ARBA00022989"/>
    </source>
</evidence>
<keyword evidence="4 8" id="KW-0812">Transmembrane</keyword>
<feature type="transmembrane region" description="Helical" evidence="8">
    <location>
        <begin position="129"/>
        <end position="149"/>
    </location>
</feature>
<dbReference type="InterPro" id="IPR043128">
    <property type="entry name" value="Rev_trsase/Diguanyl_cyclase"/>
</dbReference>
<evidence type="ECO:0000256" key="6">
    <source>
        <dbReference type="ARBA" id="ARBA00023136"/>
    </source>
</evidence>
<evidence type="ECO:0000256" key="8">
    <source>
        <dbReference type="SAM" id="Phobius"/>
    </source>
</evidence>
<dbReference type="InterPro" id="IPR013767">
    <property type="entry name" value="PAS_fold"/>
</dbReference>
<feature type="transmembrane region" description="Helical" evidence="8">
    <location>
        <begin position="277"/>
        <end position="297"/>
    </location>
</feature>
<dbReference type="NCBIfam" id="TIGR00229">
    <property type="entry name" value="sensory_box"/>
    <property type="match status" value="1"/>
</dbReference>
<comment type="caution">
    <text evidence="11">The sequence shown here is derived from an EMBL/GenBank/DDBJ whole genome shotgun (WGS) entry which is preliminary data.</text>
</comment>
<evidence type="ECO:0000259" key="9">
    <source>
        <dbReference type="PROSITE" id="PS50112"/>
    </source>
</evidence>
<evidence type="ECO:0000256" key="2">
    <source>
        <dbReference type="ARBA" id="ARBA00012528"/>
    </source>
</evidence>
<dbReference type="RefSeq" id="WP_243923317.1">
    <property type="nucleotide sequence ID" value="NZ_JALHLG010000038.1"/>
</dbReference>
<dbReference type="Pfam" id="PF00990">
    <property type="entry name" value="GGDEF"/>
    <property type="match status" value="1"/>
</dbReference>
<evidence type="ECO:0000313" key="11">
    <source>
        <dbReference type="EMBL" id="MCJ2188549.1"/>
    </source>
</evidence>
<dbReference type="Pfam" id="PF05231">
    <property type="entry name" value="MASE1"/>
    <property type="match status" value="1"/>
</dbReference>
<dbReference type="PANTHER" id="PTHR45138">
    <property type="entry name" value="REGULATORY COMPONENTS OF SENSORY TRANSDUCTION SYSTEM"/>
    <property type="match status" value="1"/>
</dbReference>
<keyword evidence="3" id="KW-1003">Cell membrane</keyword>
<dbReference type="InterPro" id="IPR007895">
    <property type="entry name" value="MASE1"/>
</dbReference>
<dbReference type="InterPro" id="IPR000014">
    <property type="entry name" value="PAS"/>
</dbReference>
<dbReference type="Pfam" id="PF00989">
    <property type="entry name" value="PAS"/>
    <property type="match status" value="1"/>
</dbReference>
<gene>
    <name evidence="11" type="ORF">MTR66_17215</name>
</gene>
<evidence type="ECO:0000256" key="7">
    <source>
        <dbReference type="ARBA" id="ARBA00034247"/>
    </source>
</evidence>
<evidence type="ECO:0000313" key="12">
    <source>
        <dbReference type="Proteomes" id="UP001202281"/>
    </source>
</evidence>
<feature type="transmembrane region" description="Helical" evidence="8">
    <location>
        <begin position="246"/>
        <end position="265"/>
    </location>
</feature>
<dbReference type="CDD" id="cd01949">
    <property type="entry name" value="GGDEF"/>
    <property type="match status" value="1"/>
</dbReference>
<dbReference type="Gene3D" id="3.30.70.270">
    <property type="match status" value="1"/>
</dbReference>
<comment type="catalytic activity">
    <reaction evidence="7">
        <text>2 GTP = 3',3'-c-di-GMP + 2 diphosphate</text>
        <dbReference type="Rhea" id="RHEA:24898"/>
        <dbReference type="ChEBI" id="CHEBI:33019"/>
        <dbReference type="ChEBI" id="CHEBI:37565"/>
        <dbReference type="ChEBI" id="CHEBI:58805"/>
        <dbReference type="EC" id="2.7.7.65"/>
    </reaction>
</comment>
<dbReference type="InterPro" id="IPR035965">
    <property type="entry name" value="PAS-like_dom_sf"/>
</dbReference>
<keyword evidence="11" id="KW-0808">Transferase</keyword>
<evidence type="ECO:0000259" key="10">
    <source>
        <dbReference type="PROSITE" id="PS50887"/>
    </source>
</evidence>
<proteinExistence type="predicted"/>
<feature type="transmembrane region" description="Helical" evidence="8">
    <location>
        <begin position="91"/>
        <end position="109"/>
    </location>
</feature>